<dbReference type="GO" id="GO:0005789">
    <property type="term" value="C:endoplasmic reticulum membrane"/>
    <property type="evidence" value="ECO:0007669"/>
    <property type="project" value="UniProtKB-SubCell"/>
</dbReference>
<dbReference type="PANTHER" id="PTHR13205:SF15">
    <property type="entry name" value="DOLICHOL KINASE"/>
    <property type="match status" value="1"/>
</dbReference>
<evidence type="ECO:0000256" key="9">
    <source>
        <dbReference type="ARBA" id="ARBA00023136"/>
    </source>
</evidence>
<sequence>MYKYNIWRIQPLGEPLHQFMNAFMDHRDSELLIVSHFSLLLGCALPIWMSSGFNDRALSPEFSASALEIQWHRWLVINMEC</sequence>
<evidence type="ECO:0000256" key="8">
    <source>
        <dbReference type="ARBA" id="ARBA00022989"/>
    </source>
</evidence>
<evidence type="ECO:0000313" key="11">
    <source>
        <dbReference type="EMBL" id="CAH2065408.1"/>
    </source>
</evidence>
<keyword evidence="4" id="KW-0808">Transferase</keyword>
<evidence type="ECO:0000256" key="6">
    <source>
        <dbReference type="ARBA" id="ARBA00022777"/>
    </source>
</evidence>
<accession>A0AAU9SG53</accession>
<name>A0AAU9SG53_THLAR</name>
<evidence type="ECO:0000256" key="3">
    <source>
        <dbReference type="ARBA" id="ARBA00012132"/>
    </source>
</evidence>
<keyword evidence="8 10" id="KW-1133">Transmembrane helix</keyword>
<gene>
    <name evidence="11" type="ORF">TAV2_LOCUS16930</name>
</gene>
<evidence type="ECO:0000256" key="7">
    <source>
        <dbReference type="ARBA" id="ARBA00022824"/>
    </source>
</evidence>
<dbReference type="AlphaFoldDB" id="A0AAU9SG53"/>
<keyword evidence="6" id="KW-0418">Kinase</keyword>
<dbReference type="GO" id="GO:0004168">
    <property type="term" value="F:dolichol kinase activity"/>
    <property type="evidence" value="ECO:0007669"/>
    <property type="project" value="UniProtKB-EC"/>
</dbReference>
<dbReference type="Proteomes" id="UP000836841">
    <property type="component" value="Chromosome 5"/>
</dbReference>
<evidence type="ECO:0000256" key="4">
    <source>
        <dbReference type="ARBA" id="ARBA00022679"/>
    </source>
</evidence>
<evidence type="ECO:0000256" key="1">
    <source>
        <dbReference type="ARBA" id="ARBA00004477"/>
    </source>
</evidence>
<comment type="subcellular location">
    <subcellularLocation>
        <location evidence="1">Endoplasmic reticulum membrane</location>
        <topology evidence="1">Multi-pass membrane protein</topology>
    </subcellularLocation>
</comment>
<feature type="transmembrane region" description="Helical" evidence="10">
    <location>
        <begin position="31"/>
        <end position="49"/>
    </location>
</feature>
<dbReference type="GO" id="GO:0043048">
    <property type="term" value="P:dolichyl monophosphate biosynthetic process"/>
    <property type="evidence" value="ECO:0007669"/>
    <property type="project" value="TreeGrafter"/>
</dbReference>
<organism evidence="11 12">
    <name type="scientific">Thlaspi arvense</name>
    <name type="common">Field penny-cress</name>
    <dbReference type="NCBI Taxonomy" id="13288"/>
    <lineage>
        <taxon>Eukaryota</taxon>
        <taxon>Viridiplantae</taxon>
        <taxon>Streptophyta</taxon>
        <taxon>Embryophyta</taxon>
        <taxon>Tracheophyta</taxon>
        <taxon>Spermatophyta</taxon>
        <taxon>Magnoliopsida</taxon>
        <taxon>eudicotyledons</taxon>
        <taxon>Gunneridae</taxon>
        <taxon>Pentapetalae</taxon>
        <taxon>rosids</taxon>
        <taxon>malvids</taxon>
        <taxon>Brassicales</taxon>
        <taxon>Brassicaceae</taxon>
        <taxon>Thlaspideae</taxon>
        <taxon>Thlaspi</taxon>
    </lineage>
</organism>
<keyword evidence="7" id="KW-0256">Endoplasmic reticulum</keyword>
<dbReference type="EC" id="2.7.1.108" evidence="3"/>
<keyword evidence="5 10" id="KW-0812">Transmembrane</keyword>
<protein>
    <recommendedName>
        <fullName evidence="3">dolichol kinase</fullName>
        <ecNumber evidence="3">2.7.1.108</ecNumber>
    </recommendedName>
</protein>
<reference evidence="11 12" key="1">
    <citation type="submission" date="2022-03" db="EMBL/GenBank/DDBJ databases">
        <authorList>
            <person name="Nunn A."/>
            <person name="Chopra R."/>
            <person name="Nunn A."/>
            <person name="Contreras Garrido A."/>
        </authorList>
    </citation>
    <scope>NUCLEOTIDE SEQUENCE [LARGE SCALE GENOMIC DNA]</scope>
</reference>
<evidence type="ECO:0000313" key="12">
    <source>
        <dbReference type="Proteomes" id="UP000836841"/>
    </source>
</evidence>
<evidence type="ECO:0000256" key="2">
    <source>
        <dbReference type="ARBA" id="ARBA00010794"/>
    </source>
</evidence>
<keyword evidence="12" id="KW-1185">Reference proteome</keyword>
<keyword evidence="9 10" id="KW-0472">Membrane</keyword>
<evidence type="ECO:0000256" key="10">
    <source>
        <dbReference type="SAM" id="Phobius"/>
    </source>
</evidence>
<dbReference type="PANTHER" id="PTHR13205">
    <property type="entry name" value="TRANSMEMBRANE PROTEIN 15-RELATED"/>
    <property type="match status" value="1"/>
</dbReference>
<comment type="similarity">
    <text evidence="2">Belongs to the polyprenol kinase family.</text>
</comment>
<evidence type="ECO:0000256" key="5">
    <source>
        <dbReference type="ARBA" id="ARBA00022692"/>
    </source>
</evidence>
<dbReference type="EMBL" id="OU466861">
    <property type="protein sequence ID" value="CAH2065408.1"/>
    <property type="molecule type" value="Genomic_DNA"/>
</dbReference>
<proteinExistence type="inferred from homology"/>
<dbReference type="InterPro" id="IPR032974">
    <property type="entry name" value="Polypren_kinase"/>
</dbReference>